<dbReference type="GO" id="GO:0030334">
    <property type="term" value="P:regulation of cell migration"/>
    <property type="evidence" value="ECO:0007669"/>
    <property type="project" value="TreeGrafter"/>
</dbReference>
<keyword evidence="5 17" id="KW-0812">Transmembrane</keyword>
<dbReference type="InterPro" id="IPR002909">
    <property type="entry name" value="IPT_dom"/>
</dbReference>
<keyword evidence="4" id="KW-0597">Phosphoprotein</keyword>
<dbReference type="SUPFAM" id="SSF103575">
    <property type="entry name" value="Plexin repeat"/>
    <property type="match status" value="2"/>
</dbReference>
<evidence type="ECO:0000313" key="21">
    <source>
        <dbReference type="Proteomes" id="UP000472277"/>
    </source>
</evidence>
<keyword evidence="21" id="KW-1185">Reference proteome</keyword>
<dbReference type="FunFam" id="2.60.40.10:FF:000071">
    <property type="entry name" value="Plexin A2"/>
    <property type="match status" value="1"/>
</dbReference>
<dbReference type="FunFam" id="3.30.1680.10:FF:000032">
    <property type="entry name" value="Plexin A2"/>
    <property type="match status" value="1"/>
</dbReference>
<feature type="signal peptide" evidence="18">
    <location>
        <begin position="1"/>
        <end position="30"/>
    </location>
</feature>
<dbReference type="FunFam" id="3.10.20.90:FF:000018">
    <property type="entry name" value="Plexin A2"/>
    <property type="match status" value="1"/>
</dbReference>
<dbReference type="Gene3D" id="2.130.10.10">
    <property type="entry name" value="YVTN repeat-like/Quinoprotein amine dehydrogenase"/>
    <property type="match status" value="1"/>
</dbReference>
<evidence type="ECO:0000256" key="17">
    <source>
        <dbReference type="SAM" id="Phobius"/>
    </source>
</evidence>
<proteinExistence type="inferred from homology"/>
<dbReference type="CDD" id="cd12790">
    <property type="entry name" value="RasGAP_plexin_A"/>
    <property type="match status" value="1"/>
</dbReference>
<evidence type="ECO:0000256" key="3">
    <source>
        <dbReference type="ARBA" id="ARBA00022475"/>
    </source>
</evidence>
<evidence type="ECO:0000313" key="20">
    <source>
        <dbReference type="Ensembl" id="ENSSTUP00000101725.1"/>
    </source>
</evidence>
<dbReference type="Pfam" id="PF08337">
    <property type="entry name" value="Plexin_cytopl"/>
    <property type="match status" value="1"/>
</dbReference>
<dbReference type="SMART" id="SM00423">
    <property type="entry name" value="PSI"/>
    <property type="match status" value="3"/>
</dbReference>
<dbReference type="InterPro" id="IPR041019">
    <property type="entry name" value="TIG1_plexin"/>
</dbReference>
<evidence type="ECO:0000256" key="8">
    <source>
        <dbReference type="ARBA" id="ARBA00022989"/>
    </source>
</evidence>
<accession>A0A674E0X4</accession>
<keyword evidence="8 17" id="KW-1133">Transmembrane helix</keyword>
<feature type="chain" id="PRO_5025494998" description="Plexin-A2" evidence="18">
    <location>
        <begin position="31"/>
        <end position="1863"/>
    </location>
</feature>
<dbReference type="Gene3D" id="3.10.20.90">
    <property type="entry name" value="Phosphatidylinositol 3-kinase Catalytic Subunit, Chain A, domain 1"/>
    <property type="match status" value="1"/>
</dbReference>
<evidence type="ECO:0000256" key="11">
    <source>
        <dbReference type="ARBA" id="ARBA00023157"/>
    </source>
</evidence>
<dbReference type="PROSITE" id="PS51004">
    <property type="entry name" value="SEMA"/>
    <property type="match status" value="1"/>
</dbReference>
<dbReference type="PANTHER" id="PTHR22625">
    <property type="entry name" value="PLEXIN"/>
    <property type="match status" value="1"/>
</dbReference>
<dbReference type="Pfam" id="PF01833">
    <property type="entry name" value="TIG"/>
    <property type="match status" value="4"/>
</dbReference>
<organism evidence="20 21">
    <name type="scientific">Salmo trutta</name>
    <name type="common">Brown trout</name>
    <dbReference type="NCBI Taxonomy" id="8032"/>
    <lineage>
        <taxon>Eukaryota</taxon>
        <taxon>Metazoa</taxon>
        <taxon>Chordata</taxon>
        <taxon>Craniata</taxon>
        <taxon>Vertebrata</taxon>
        <taxon>Euteleostomi</taxon>
        <taxon>Actinopterygii</taxon>
        <taxon>Neopterygii</taxon>
        <taxon>Teleostei</taxon>
        <taxon>Protacanthopterygii</taxon>
        <taxon>Salmoniformes</taxon>
        <taxon>Salmonidae</taxon>
        <taxon>Salmoninae</taxon>
        <taxon>Salmo</taxon>
    </lineage>
</organism>
<dbReference type="Gene3D" id="2.60.40.10">
    <property type="entry name" value="Immunoglobulins"/>
    <property type="match status" value="5"/>
</dbReference>
<dbReference type="Pfam" id="PF17960">
    <property type="entry name" value="TIG_plexin"/>
    <property type="match status" value="1"/>
</dbReference>
<dbReference type="Pfam" id="PF01403">
    <property type="entry name" value="Sema"/>
    <property type="match status" value="1"/>
</dbReference>
<dbReference type="FunFam" id="2.60.40.10:FF:000695">
    <property type="entry name" value="Plexin A2"/>
    <property type="match status" value="1"/>
</dbReference>
<dbReference type="InterPro" id="IPR015943">
    <property type="entry name" value="WD40/YVTN_repeat-like_dom_sf"/>
</dbReference>
<dbReference type="SMART" id="SM00630">
    <property type="entry name" value="Sema"/>
    <property type="match status" value="1"/>
</dbReference>
<comment type="caution">
    <text evidence="15">Lacks conserved residue(s) required for the propagation of feature annotation.</text>
</comment>
<evidence type="ECO:0000256" key="18">
    <source>
        <dbReference type="SAM" id="SignalP"/>
    </source>
</evidence>
<dbReference type="GO" id="GO:0017154">
    <property type="term" value="F:semaphorin receptor activity"/>
    <property type="evidence" value="ECO:0007669"/>
    <property type="project" value="InterPro"/>
</dbReference>
<evidence type="ECO:0000256" key="5">
    <source>
        <dbReference type="ARBA" id="ARBA00022692"/>
    </source>
</evidence>
<dbReference type="PANTHER" id="PTHR22625:SF37">
    <property type="entry name" value="PLEXIN-A2"/>
    <property type="match status" value="1"/>
</dbReference>
<protein>
    <recommendedName>
        <fullName evidence="14">Plexin-A2</fullName>
    </recommendedName>
</protein>
<dbReference type="InterPro" id="IPR016201">
    <property type="entry name" value="PSI"/>
</dbReference>
<keyword evidence="11" id="KW-1015">Disulfide bond</keyword>
<keyword evidence="12" id="KW-0325">Glycoprotein</keyword>
<dbReference type="FunFam" id="2.130.10.10:FF:000006">
    <property type="entry name" value="Plexin A2"/>
    <property type="match status" value="1"/>
</dbReference>
<feature type="domain" description="Sema" evidence="19">
    <location>
        <begin position="18"/>
        <end position="510"/>
    </location>
</feature>
<keyword evidence="3" id="KW-1003">Cell membrane</keyword>
<dbReference type="GO" id="GO:0005886">
    <property type="term" value="C:plasma membrane"/>
    <property type="evidence" value="ECO:0007669"/>
    <property type="project" value="UniProtKB-SubCell"/>
</dbReference>
<dbReference type="FunFam" id="1.10.506.10:FF:000006">
    <property type="entry name" value="Plexin A1"/>
    <property type="match status" value="1"/>
</dbReference>
<evidence type="ECO:0000256" key="10">
    <source>
        <dbReference type="ARBA" id="ARBA00023136"/>
    </source>
</evidence>
<dbReference type="InterPro" id="IPR041362">
    <property type="entry name" value="TIG2_plexin"/>
</dbReference>
<dbReference type="Proteomes" id="UP000472277">
    <property type="component" value="Chromosome 28"/>
</dbReference>
<dbReference type="FunFam" id="1.10.506.10:FF:000005">
    <property type="entry name" value="Plexin A1"/>
    <property type="match status" value="1"/>
</dbReference>
<dbReference type="CDD" id="cd01181">
    <property type="entry name" value="IPT_plexin_repeat3"/>
    <property type="match status" value="1"/>
</dbReference>
<evidence type="ECO:0000256" key="16">
    <source>
        <dbReference type="SAM" id="Coils"/>
    </source>
</evidence>
<dbReference type="SMART" id="SM00429">
    <property type="entry name" value="IPT"/>
    <property type="match status" value="4"/>
</dbReference>
<keyword evidence="6 18" id="KW-0732">Signal</keyword>
<evidence type="ECO:0000256" key="1">
    <source>
        <dbReference type="ARBA" id="ARBA00004251"/>
    </source>
</evidence>
<dbReference type="GO" id="GO:0001763">
    <property type="term" value="P:morphogenesis of a branching structure"/>
    <property type="evidence" value="ECO:0007669"/>
    <property type="project" value="UniProtKB-ARBA"/>
</dbReference>
<evidence type="ECO:0000256" key="2">
    <source>
        <dbReference type="ARBA" id="ARBA00010297"/>
    </source>
</evidence>
<evidence type="ECO:0000256" key="15">
    <source>
        <dbReference type="PROSITE-ProRule" id="PRU00352"/>
    </source>
</evidence>
<evidence type="ECO:0000256" key="6">
    <source>
        <dbReference type="ARBA" id="ARBA00022729"/>
    </source>
</evidence>
<reference evidence="20" key="1">
    <citation type="submission" date="2025-08" db="UniProtKB">
        <authorList>
            <consortium name="Ensembl"/>
        </authorList>
    </citation>
    <scope>IDENTIFICATION</scope>
</reference>
<dbReference type="InterPro" id="IPR013783">
    <property type="entry name" value="Ig-like_fold"/>
</dbReference>
<dbReference type="Pfam" id="PF01437">
    <property type="entry name" value="PSI"/>
    <property type="match status" value="2"/>
</dbReference>
<dbReference type="FunFam" id="2.60.40.10:FF:000131">
    <property type="entry name" value="Plexin A2"/>
    <property type="match status" value="1"/>
</dbReference>
<dbReference type="SUPFAM" id="SSF48350">
    <property type="entry name" value="GTPase activation domain, GAP"/>
    <property type="match status" value="1"/>
</dbReference>
<dbReference type="Gene3D" id="1.10.506.10">
    <property type="entry name" value="GTPase Activation - p120gap, domain 1"/>
    <property type="match status" value="1"/>
</dbReference>
<dbReference type="CDD" id="cd01179">
    <property type="entry name" value="IPT_plexin_repeat2"/>
    <property type="match status" value="1"/>
</dbReference>
<dbReference type="InterPro" id="IPR014756">
    <property type="entry name" value="Ig_E-set"/>
</dbReference>
<evidence type="ECO:0000256" key="4">
    <source>
        <dbReference type="ARBA" id="ARBA00022553"/>
    </source>
</evidence>
<dbReference type="InterPro" id="IPR031148">
    <property type="entry name" value="Plexin"/>
</dbReference>
<evidence type="ECO:0000256" key="9">
    <source>
        <dbReference type="ARBA" id="ARBA00023054"/>
    </source>
</evidence>
<dbReference type="InterPro" id="IPR013548">
    <property type="entry name" value="Plexin_cytoplasmic_RasGAP_dom"/>
</dbReference>
<dbReference type="InterPro" id="IPR008936">
    <property type="entry name" value="Rho_GTPase_activation_prot"/>
</dbReference>
<keyword evidence="9 16" id="KW-0175">Coiled coil</keyword>
<dbReference type="InterPro" id="IPR046800">
    <property type="entry name" value="Plexin_RBD"/>
</dbReference>
<dbReference type="CDD" id="cd00603">
    <property type="entry name" value="IPT_PCSR"/>
    <property type="match status" value="1"/>
</dbReference>
<evidence type="ECO:0000256" key="13">
    <source>
        <dbReference type="ARBA" id="ARBA00056694"/>
    </source>
</evidence>
<evidence type="ECO:0000256" key="12">
    <source>
        <dbReference type="ARBA" id="ARBA00023180"/>
    </source>
</evidence>
<dbReference type="FunFam" id="2.60.40.10:FF:000339">
    <property type="entry name" value="Plexin A2"/>
    <property type="match status" value="1"/>
</dbReference>
<dbReference type="Ensembl" id="ENSSTUT00000109109.1">
    <property type="protein sequence ID" value="ENSSTUP00000101725.1"/>
    <property type="gene ID" value="ENSSTUG00000043159.1"/>
</dbReference>
<feature type="coiled-coil region" evidence="16">
    <location>
        <begin position="1258"/>
        <end position="1285"/>
    </location>
</feature>
<dbReference type="Pfam" id="PF18020">
    <property type="entry name" value="TIG_2"/>
    <property type="match status" value="1"/>
</dbReference>
<feature type="transmembrane region" description="Helical" evidence="17">
    <location>
        <begin position="1232"/>
        <end position="1254"/>
    </location>
</feature>
<comment type="function">
    <text evidence="13">Coreceptor for SEMA3A and SEMA6A. Necessary for signaling by SEMA6A and class 3 semaphorins and subsequent remodeling of the cytoskeleton. Plays a role in axon guidance, invasive growth and cell migration. Class 3 semaphorins bind to a complex composed of a neuropilin and a plexin. The plexin modulates the affinity of the complex for specific semaphorins, and its cytoplasmic domain is required for the activation of down-stream signaling events in the cytoplasm.</text>
</comment>
<gene>
    <name evidence="20" type="primary">PLXNA2</name>
    <name evidence="20" type="synonym">LOC115165645</name>
</gene>
<reference evidence="20" key="2">
    <citation type="submission" date="2025-09" db="UniProtKB">
        <authorList>
            <consortium name="Ensembl"/>
        </authorList>
    </citation>
    <scope>IDENTIFICATION</scope>
</reference>
<dbReference type="FunFam" id="2.60.40.10:FF:002962">
    <property type="entry name" value="Plexin A2"/>
    <property type="match status" value="1"/>
</dbReference>
<keyword evidence="7" id="KW-0677">Repeat</keyword>
<name>A0A674E0X4_SALTR</name>
<dbReference type="GO" id="GO:0035295">
    <property type="term" value="P:tube development"/>
    <property type="evidence" value="ECO:0007669"/>
    <property type="project" value="UniProtKB-ARBA"/>
</dbReference>
<evidence type="ECO:0000256" key="14">
    <source>
        <dbReference type="ARBA" id="ARBA00070716"/>
    </source>
</evidence>
<dbReference type="InterPro" id="IPR002165">
    <property type="entry name" value="Plexin_repeat"/>
</dbReference>
<dbReference type="GO" id="GO:0007411">
    <property type="term" value="P:axon guidance"/>
    <property type="evidence" value="ECO:0007669"/>
    <property type="project" value="UniProtKB-ARBA"/>
</dbReference>
<evidence type="ECO:0000256" key="7">
    <source>
        <dbReference type="ARBA" id="ARBA00022737"/>
    </source>
</evidence>
<comment type="similarity">
    <text evidence="2">Belongs to the plexin family.</text>
</comment>
<keyword evidence="10 17" id="KW-0472">Membrane</keyword>
<sequence length="1863" mass="207184">MTFPAGPRGGTVLAMLGMWLLAVAATVCQGQITFTTFTSFHPERREWAFNHLTVHQTTGALYIGAVNRVYKLSGNLTLMVSHDTGPEDDNKACYPPLIVQPCSEPLTSTNNVNKLLLIDYSQNRLLACGSLYQGVCKLLRLDDLFILVEPSHKKEHYLSSVNQTGTMYGVIVPSSKGQDGTLFIGTAVDGKQDYFPTISSRKLPSDPESSAMLDYELHTDFVSSLIKIPSDTLALVSHFDIYYVYGFASGSFVYFLTVQPETPENSMSSGGSSNDLFYTSRIVRLCKDDHKFHSYVSLPVGCVRNGVEYRLLQAAYLAKPGRVLAVSLNISATDDVLFTVFSKGQKQYHRPPDDSALCVFTIKDINARIKERLQSCYQGEGNLELNWLLGKDVQCTKAPVPIDDSFCGLDINQPLGGSQLVTGHTLYTETRDRMTSVTSYVYNGYCVAFVGTKSGRLKKIRVDGPPHGGVQYETVLVIKDGSSILRDMAFSLDHNYLYVMSEKQVTQVPIESCDQYGTCGECLSSGDPHCGWCVLHNMCSQKDRCERADEPYRFTAALSQCVKATVYPDSIAVSEPSVPLLVKVSDVPDLAAGITCSFGNLTEVEGQVSGNQIVCLSPSAKDVPLIPADQGRYTHLRLNSKETGQMVISTEVKFYNCSVHQLCLSCVNSAFRCHWCKYRNLCTHDPSSCSFQEGRVNASEDCPQLVRSEEILIPAGEVKPITLKARNLPQPQSGQRGYECVLHIQGVSHRVTALRFNSSSVQCQNSSYLYEGMKISELPVDFSVVWNGNFIIDNPDNIQVHLYKCVAQRDSCGMCLKAQRKFQCGWCSGEGRCTLRHHCPPLNPYTTRWLDLSSKKVTPVAGPPEGGTRVTIHGMNLGLAFSEMVDNVKVAGVKCSPVEEGYIIAEQIVCEMDAAPADSKAGPVQLCVGECKPALKTHSSQLYSFVMPSVQGLSPSRGPESGGSKVTIMGENLGAGSSVTVLFGNQTCEFYGRTMTEIVCYSAPSLTGVGSVQISVSVDRAQVKESLSFDYIEDPTVQRIEPEWSIASGHTPLMVTGTNLDVVQEPRIRVKYGGRESVNMCKVLNTTSMSCVAPSLVAEYHPGLDTVKHADEFGFIFNNVQTLLVYNNTNFLYYPNPYFEPLSTNGVLEQKPGSPIILKGKNLVPPASGGVKLNYTVLIGETPCSVTVSETQLLCEPPNLTGQYKVMVQVGGLHVSPGAVHILSDSLLTLPAIVSIAAGGGLLLIIVIIVLIAYKRKSRENDLTLKRLQMQMDNLESRVALECKEAFAELQTDINELTSDLDRAGIPHLDYRTYAMRVLFPGIEDHPVLRELERASTPPLTEKALKLFAQLINNKVFLLTFIRTLELQRSFSMRDRGNVASLIMTALQGKLEYATDVLKHLLSDLIDKNLESKNHPKLLLRRTESVAEKMLTNWFAFLLHRFLKECSGEPLFMLYCAIKQQMEKGPIDAITGEARYSLSEDKLIRQQIEYKTLILNCVNPDNENSPEIPVKVLNCDTITQVKEKILDACYKNMPYSQRPRAVDMDLEWRQGRMARVVLQDEDITTKIENDWKRLNTLMHYQVSDRCVVALVPKQTSSYNIPPSASISRTSISRYDSSFRYTGSPDSLRSRAPMITPDLESGVKVWHLVKNHEHGDQKEGDRGSKMVSEIYLTRLLATKGTLQKFVDDLFETLFSTVHRGSALPLAIKYMFDFLDEQADKHGIHDQDVRHTWKSNCLPLRFWVNVIKNPQFVFDIHKSSITDACLSVVAQTFMDSCSTSEHRLGKDSPSNKLLYAKDIPNYKSWVERYYADIHRLPAISDQDMNAYLAEQARLHSTEFNMLSALNEIYSYVSKYSEEVSPDTHI</sequence>
<dbReference type="InterPro" id="IPR036352">
    <property type="entry name" value="Semap_dom_sf"/>
</dbReference>
<dbReference type="Gene3D" id="3.30.1680.10">
    <property type="entry name" value="ligand-binding face of the semaphorins, domain 2"/>
    <property type="match status" value="1"/>
</dbReference>
<dbReference type="SUPFAM" id="SSF101912">
    <property type="entry name" value="Sema domain"/>
    <property type="match status" value="1"/>
</dbReference>
<dbReference type="Pfam" id="PF20170">
    <property type="entry name" value="Plexin_RBD"/>
    <property type="match status" value="1"/>
</dbReference>
<dbReference type="InterPro" id="IPR001627">
    <property type="entry name" value="Semap_dom"/>
</dbReference>
<dbReference type="GO" id="GO:0002116">
    <property type="term" value="C:semaphorin receptor complex"/>
    <property type="evidence" value="ECO:0007669"/>
    <property type="project" value="TreeGrafter"/>
</dbReference>
<dbReference type="SUPFAM" id="SSF81296">
    <property type="entry name" value="E set domains"/>
    <property type="match status" value="4"/>
</dbReference>
<dbReference type="Pfam" id="PF24479">
    <property type="entry name" value="PSI_PlexinA-B"/>
    <property type="match status" value="1"/>
</dbReference>
<comment type="subcellular location">
    <subcellularLocation>
        <location evidence="1">Cell membrane</location>
        <topology evidence="1">Single-pass type I membrane protein</topology>
    </subcellularLocation>
</comment>
<dbReference type="GeneTree" id="ENSGT01050000244850"/>
<evidence type="ECO:0000259" key="19">
    <source>
        <dbReference type="PROSITE" id="PS51004"/>
    </source>
</evidence>